<dbReference type="RefSeq" id="WP_344588776.1">
    <property type="nucleotide sequence ID" value="NZ_BAAARW010000008.1"/>
</dbReference>
<evidence type="ECO:0000313" key="1">
    <source>
        <dbReference type="EMBL" id="GAA2413021.1"/>
    </source>
</evidence>
<organism evidence="1 2">
    <name type="scientific">Actinomadura vinacea</name>
    <dbReference type="NCBI Taxonomy" id="115336"/>
    <lineage>
        <taxon>Bacteria</taxon>
        <taxon>Bacillati</taxon>
        <taxon>Actinomycetota</taxon>
        <taxon>Actinomycetes</taxon>
        <taxon>Streptosporangiales</taxon>
        <taxon>Thermomonosporaceae</taxon>
        <taxon>Actinomadura</taxon>
    </lineage>
</organism>
<evidence type="ECO:0000313" key="2">
    <source>
        <dbReference type="Proteomes" id="UP001501231"/>
    </source>
</evidence>
<sequence length="60" mass="6347">MHHVLDRPRDAADRTGLGMAGVVFYGVLWAAAGNDIIAERLEALEPAADAKEPHGIAGPR</sequence>
<name>A0ABN3ISP6_9ACTN</name>
<reference evidence="1 2" key="1">
    <citation type="journal article" date="2019" name="Int. J. Syst. Evol. Microbiol.">
        <title>The Global Catalogue of Microorganisms (GCM) 10K type strain sequencing project: providing services to taxonomists for standard genome sequencing and annotation.</title>
        <authorList>
            <consortium name="The Broad Institute Genomics Platform"/>
            <consortium name="The Broad Institute Genome Sequencing Center for Infectious Disease"/>
            <person name="Wu L."/>
            <person name="Ma J."/>
        </authorList>
    </citation>
    <scope>NUCLEOTIDE SEQUENCE [LARGE SCALE GENOMIC DNA]</scope>
    <source>
        <strain evidence="1 2">JCM 3325</strain>
    </source>
</reference>
<proteinExistence type="predicted"/>
<dbReference type="Proteomes" id="UP001501231">
    <property type="component" value="Unassembled WGS sequence"/>
</dbReference>
<dbReference type="EMBL" id="BAAARW010000008">
    <property type="protein sequence ID" value="GAA2413021.1"/>
    <property type="molecule type" value="Genomic_DNA"/>
</dbReference>
<protein>
    <submittedName>
        <fullName evidence="1">Uncharacterized protein</fullName>
    </submittedName>
</protein>
<gene>
    <name evidence="1" type="ORF">GCM10010191_23390</name>
</gene>
<accession>A0ABN3ISP6</accession>
<keyword evidence="2" id="KW-1185">Reference proteome</keyword>
<comment type="caution">
    <text evidence="1">The sequence shown here is derived from an EMBL/GenBank/DDBJ whole genome shotgun (WGS) entry which is preliminary data.</text>
</comment>